<dbReference type="PANTHER" id="PTHR31468:SF2">
    <property type="entry name" value="1,3-BETA-GLUCANOSYLTRANSFERASE GAS1"/>
    <property type="match status" value="1"/>
</dbReference>
<dbReference type="Pfam" id="PF03198">
    <property type="entry name" value="Glyco_hydro_72"/>
    <property type="match status" value="1"/>
</dbReference>
<dbReference type="OrthoDB" id="3649192at2759"/>
<accession>A0A0F4GD48</accession>
<dbReference type="GO" id="GO:0042124">
    <property type="term" value="F:1,3-beta-glucanosyltransferase activity"/>
    <property type="evidence" value="ECO:0007669"/>
    <property type="project" value="TreeGrafter"/>
</dbReference>
<dbReference type="GO" id="GO:0031505">
    <property type="term" value="P:fungal-type cell wall organization"/>
    <property type="evidence" value="ECO:0007669"/>
    <property type="project" value="TreeGrafter"/>
</dbReference>
<gene>
    <name evidence="8" type="ORF">TI39_contig4119g00012</name>
</gene>
<evidence type="ECO:0000256" key="1">
    <source>
        <dbReference type="ARBA" id="ARBA00004609"/>
    </source>
</evidence>
<comment type="similarity">
    <text evidence="2 6">Belongs to the glycosyl hydrolase 72 family.</text>
</comment>
<evidence type="ECO:0000256" key="5">
    <source>
        <dbReference type="ARBA" id="ARBA00023180"/>
    </source>
</evidence>
<feature type="compositionally biased region" description="Acidic residues" evidence="7">
    <location>
        <begin position="315"/>
        <end position="366"/>
    </location>
</feature>
<name>A0A0F4GD48_9PEZI</name>
<keyword evidence="6" id="KW-0472">Membrane</keyword>
<keyword evidence="6" id="KW-0808">Transferase</keyword>
<evidence type="ECO:0000256" key="4">
    <source>
        <dbReference type="ARBA" id="ARBA00023157"/>
    </source>
</evidence>
<sequence>MANHSSDEINAAGNISPIETKGNWFWKDGKRFLIKGVSYEPRNSSLPGPEFRINPLSDDWLEHLRKDIPFFHRLGINAISIECADATQSPRQAMQLLQSEGISVLLKLYTDLVRGDSGQLKAAKINLARMYSPDEVRKNLAIVRQTARFSNVLGYTISQSEIWTDATTKLAALHRAAVRDTKLFLKKLGLRPIPVGSSMSSDQMYRLDAIRYMTAGSPEERVDFISFGVYDWVGPSSFQTSGYKHLIKAFEAFPVPIFWGEYGASTGRKRVLDEVNCLYSPAMTGVVSGGFLHTYGYSDGKDDVGEDGVVLDVDVDNDDEEEGEEEEEENVEEDRDDDDDDDDADAGESDSDPESNDVSDDGDDNMDAPCYDLVQITDGGERVPKRDFEQFQQKLAVINAMPQENIVGSHEVKDCDSWRGSFKAKRKYWLAMAEDIPRFPIDWRLILEQEE</sequence>
<evidence type="ECO:0000256" key="7">
    <source>
        <dbReference type="SAM" id="MobiDB-lite"/>
    </source>
</evidence>
<comment type="subcellular location">
    <subcellularLocation>
        <location evidence="1 6">Cell membrane</location>
        <topology evidence="1 6">Lipid-anchor</topology>
        <topology evidence="1 6">GPI-anchor</topology>
    </subcellularLocation>
</comment>
<organism evidence="8 9">
    <name type="scientific">Zymoseptoria brevis</name>
    <dbReference type="NCBI Taxonomy" id="1047168"/>
    <lineage>
        <taxon>Eukaryota</taxon>
        <taxon>Fungi</taxon>
        <taxon>Dikarya</taxon>
        <taxon>Ascomycota</taxon>
        <taxon>Pezizomycotina</taxon>
        <taxon>Dothideomycetes</taxon>
        <taxon>Dothideomycetidae</taxon>
        <taxon>Mycosphaerellales</taxon>
        <taxon>Mycosphaerellaceae</taxon>
        <taxon>Zymoseptoria</taxon>
    </lineage>
</organism>
<evidence type="ECO:0000313" key="9">
    <source>
        <dbReference type="Proteomes" id="UP000033647"/>
    </source>
</evidence>
<keyword evidence="5" id="KW-0325">Glycoprotein</keyword>
<dbReference type="GO" id="GO:0071970">
    <property type="term" value="P:fungal-type cell wall (1-&gt;3)-beta-D-glucan biosynthetic process"/>
    <property type="evidence" value="ECO:0007669"/>
    <property type="project" value="TreeGrafter"/>
</dbReference>
<dbReference type="SUPFAM" id="SSF51445">
    <property type="entry name" value="(Trans)glycosidases"/>
    <property type="match status" value="1"/>
</dbReference>
<protein>
    <recommendedName>
        <fullName evidence="6">1,3-beta-glucanosyltransferase</fullName>
        <ecNumber evidence="6">2.4.1.-</ecNumber>
    </recommendedName>
</protein>
<dbReference type="Gene3D" id="3.20.20.80">
    <property type="entry name" value="Glycosidases"/>
    <property type="match status" value="1"/>
</dbReference>
<dbReference type="AlphaFoldDB" id="A0A0F4GD48"/>
<dbReference type="InterPro" id="IPR017853">
    <property type="entry name" value="GH"/>
</dbReference>
<reference evidence="8 9" key="1">
    <citation type="submission" date="2015-03" db="EMBL/GenBank/DDBJ databases">
        <title>RNA-seq based gene annotation and comparative genomics of four Zymoseptoria species reveal species-specific pathogenicity related genes and transposable element activity.</title>
        <authorList>
            <person name="Grandaubert J."/>
            <person name="Bhattacharyya A."/>
            <person name="Stukenbrock E.H."/>
        </authorList>
    </citation>
    <scope>NUCLEOTIDE SEQUENCE [LARGE SCALE GENOMIC DNA]</scope>
    <source>
        <strain evidence="8 9">Zb18110</strain>
    </source>
</reference>
<feature type="region of interest" description="Disordered" evidence="7">
    <location>
        <begin position="315"/>
        <end position="369"/>
    </location>
</feature>
<dbReference type="PANTHER" id="PTHR31468">
    <property type="entry name" value="1,3-BETA-GLUCANOSYLTRANSFERASE GAS1"/>
    <property type="match status" value="1"/>
</dbReference>
<keyword evidence="9" id="KW-1185">Reference proteome</keyword>
<dbReference type="Proteomes" id="UP000033647">
    <property type="component" value="Unassembled WGS sequence"/>
</dbReference>
<evidence type="ECO:0000256" key="2">
    <source>
        <dbReference type="ARBA" id="ARBA00007528"/>
    </source>
</evidence>
<keyword evidence="3" id="KW-0732">Signal</keyword>
<evidence type="ECO:0000256" key="6">
    <source>
        <dbReference type="RuleBase" id="RU361209"/>
    </source>
</evidence>
<dbReference type="STRING" id="1047168.A0A0F4GD48"/>
<proteinExistence type="inferred from homology"/>
<dbReference type="InterPro" id="IPR004886">
    <property type="entry name" value="Glucanosyltransferase"/>
</dbReference>
<dbReference type="GO" id="GO:0098552">
    <property type="term" value="C:side of membrane"/>
    <property type="evidence" value="ECO:0007669"/>
    <property type="project" value="UniProtKB-KW"/>
</dbReference>
<comment type="caution">
    <text evidence="8">The sequence shown here is derived from an EMBL/GenBank/DDBJ whole genome shotgun (WGS) entry which is preliminary data.</text>
</comment>
<comment type="function">
    <text evidence="6">Splits internally a 1,3-beta-glucan molecule and transfers the newly generated reducing end (the donor) to the non-reducing end of another 1,3-beta-glucan molecule (the acceptor) forming a 1,3-beta linkage, resulting in the elongation of 1,3-beta-glucan chains in the cell wall.</text>
</comment>
<dbReference type="EMBL" id="LAFY01004079">
    <property type="protein sequence ID" value="KJX95316.1"/>
    <property type="molecule type" value="Genomic_DNA"/>
</dbReference>
<evidence type="ECO:0000256" key="3">
    <source>
        <dbReference type="ARBA" id="ARBA00022729"/>
    </source>
</evidence>
<dbReference type="EC" id="2.4.1.-" evidence="6"/>
<dbReference type="GO" id="GO:0005886">
    <property type="term" value="C:plasma membrane"/>
    <property type="evidence" value="ECO:0007669"/>
    <property type="project" value="UniProtKB-SubCell"/>
</dbReference>
<keyword evidence="6" id="KW-0449">Lipoprotein</keyword>
<keyword evidence="4" id="KW-1015">Disulfide bond</keyword>
<keyword evidence="6" id="KW-0336">GPI-anchor</keyword>
<evidence type="ECO:0000313" key="8">
    <source>
        <dbReference type="EMBL" id="KJX95316.1"/>
    </source>
</evidence>